<feature type="transmembrane region" description="Helical" evidence="2">
    <location>
        <begin position="91"/>
        <end position="111"/>
    </location>
</feature>
<dbReference type="Proteomes" id="UP000313359">
    <property type="component" value="Unassembled WGS sequence"/>
</dbReference>
<dbReference type="Pfam" id="PF20152">
    <property type="entry name" value="DUF6534"/>
    <property type="match status" value="1"/>
</dbReference>
<sequence length="340" mass="37884">MSLLLPQVPSLDNTFGAVLIGTILGAILYGLTSHQTYRYYRLYPTDPLILKLMVAVIWFLDTLHTALSMHVCYYYLVTHYFQPERLLSGVWSMRLTIITTGLVIAITHVFFARRIFLIGNRNIYLMIVMGLLLITETGFCLTATIETFIAVTFAAYTERFTWLIPCSLGTAVIIDSVTTSTLTYYLHKCRTGFRKTDSLIGTLIVYTINTGLLNGLLNLAAMLAAALSPKTLIYYGIDIASSKMYANSLLAVLNARRSLLDRGLEGFETGSFGLEVFDPNKKEDQFPVKAAPPQMHKLPTVIDVQVTTEMFCDAQAAEGDTEGDTSYRSTSMIPQHGSRF</sequence>
<feature type="transmembrane region" description="Helical" evidence="2">
    <location>
        <begin position="162"/>
        <end position="186"/>
    </location>
</feature>
<gene>
    <name evidence="4" type="ORF">L227DRAFT_615881</name>
</gene>
<accession>A0A5C2RWA5</accession>
<reference evidence="4" key="1">
    <citation type="journal article" date="2018" name="Genome Biol. Evol.">
        <title>Genomics and development of Lentinus tigrinus, a white-rot wood-decaying mushroom with dimorphic fruiting bodies.</title>
        <authorList>
            <person name="Wu B."/>
            <person name="Xu Z."/>
            <person name="Knudson A."/>
            <person name="Carlson A."/>
            <person name="Chen N."/>
            <person name="Kovaka S."/>
            <person name="LaButti K."/>
            <person name="Lipzen A."/>
            <person name="Pennachio C."/>
            <person name="Riley R."/>
            <person name="Schakwitz W."/>
            <person name="Umezawa K."/>
            <person name="Ohm R.A."/>
            <person name="Grigoriev I.V."/>
            <person name="Nagy L.G."/>
            <person name="Gibbons J."/>
            <person name="Hibbett D."/>
        </authorList>
    </citation>
    <scope>NUCLEOTIDE SEQUENCE [LARGE SCALE GENOMIC DNA]</scope>
    <source>
        <strain evidence="4">ALCF2SS1-6</strain>
    </source>
</reference>
<proteinExistence type="predicted"/>
<evidence type="ECO:0000313" key="4">
    <source>
        <dbReference type="EMBL" id="RPD54867.1"/>
    </source>
</evidence>
<evidence type="ECO:0000259" key="3">
    <source>
        <dbReference type="Pfam" id="PF20152"/>
    </source>
</evidence>
<dbReference type="PANTHER" id="PTHR40465">
    <property type="entry name" value="CHROMOSOME 1, WHOLE GENOME SHOTGUN SEQUENCE"/>
    <property type="match status" value="1"/>
</dbReference>
<feature type="transmembrane region" description="Helical" evidence="2">
    <location>
        <begin position="123"/>
        <end position="156"/>
    </location>
</feature>
<feature type="domain" description="DUF6534" evidence="3">
    <location>
        <begin position="171"/>
        <end position="258"/>
    </location>
</feature>
<keyword evidence="2" id="KW-0812">Transmembrane</keyword>
<evidence type="ECO:0000256" key="1">
    <source>
        <dbReference type="SAM" id="MobiDB-lite"/>
    </source>
</evidence>
<evidence type="ECO:0000313" key="5">
    <source>
        <dbReference type="Proteomes" id="UP000313359"/>
    </source>
</evidence>
<evidence type="ECO:0000256" key="2">
    <source>
        <dbReference type="SAM" id="Phobius"/>
    </source>
</evidence>
<dbReference type="EMBL" id="ML122301">
    <property type="protein sequence ID" value="RPD54867.1"/>
    <property type="molecule type" value="Genomic_DNA"/>
</dbReference>
<feature type="transmembrane region" description="Helical" evidence="2">
    <location>
        <begin position="52"/>
        <end position="76"/>
    </location>
</feature>
<dbReference type="PANTHER" id="PTHR40465:SF1">
    <property type="entry name" value="DUF6534 DOMAIN-CONTAINING PROTEIN"/>
    <property type="match status" value="1"/>
</dbReference>
<keyword evidence="2" id="KW-0472">Membrane</keyword>
<feature type="transmembrane region" description="Helical" evidence="2">
    <location>
        <begin position="14"/>
        <end position="31"/>
    </location>
</feature>
<dbReference type="STRING" id="1328759.A0A5C2RWA5"/>
<organism evidence="4 5">
    <name type="scientific">Lentinus tigrinus ALCF2SS1-6</name>
    <dbReference type="NCBI Taxonomy" id="1328759"/>
    <lineage>
        <taxon>Eukaryota</taxon>
        <taxon>Fungi</taxon>
        <taxon>Dikarya</taxon>
        <taxon>Basidiomycota</taxon>
        <taxon>Agaricomycotina</taxon>
        <taxon>Agaricomycetes</taxon>
        <taxon>Polyporales</taxon>
        <taxon>Polyporaceae</taxon>
        <taxon>Lentinus</taxon>
    </lineage>
</organism>
<name>A0A5C2RWA5_9APHY</name>
<dbReference type="AlphaFoldDB" id="A0A5C2RWA5"/>
<dbReference type="InterPro" id="IPR045339">
    <property type="entry name" value="DUF6534"/>
</dbReference>
<keyword evidence="2" id="KW-1133">Transmembrane helix</keyword>
<feature type="compositionally biased region" description="Polar residues" evidence="1">
    <location>
        <begin position="324"/>
        <end position="333"/>
    </location>
</feature>
<feature type="transmembrane region" description="Helical" evidence="2">
    <location>
        <begin position="198"/>
        <end position="226"/>
    </location>
</feature>
<dbReference type="OrthoDB" id="2535105at2759"/>
<keyword evidence="5" id="KW-1185">Reference proteome</keyword>
<protein>
    <recommendedName>
        <fullName evidence="3">DUF6534 domain-containing protein</fullName>
    </recommendedName>
</protein>
<feature type="region of interest" description="Disordered" evidence="1">
    <location>
        <begin position="317"/>
        <end position="340"/>
    </location>
</feature>